<accession>A0ABV2T853</accession>
<gene>
    <name evidence="3" type="ORF">ABR189_17505</name>
</gene>
<dbReference type="Pfam" id="PF09983">
    <property type="entry name" value="JetD_C"/>
    <property type="match status" value="1"/>
</dbReference>
<comment type="caution">
    <text evidence="3">The sequence shown here is derived from an EMBL/GenBank/DDBJ whole genome shotgun (WGS) entry which is preliminary data.</text>
</comment>
<dbReference type="RefSeq" id="WP_354661756.1">
    <property type="nucleotide sequence ID" value="NZ_JBEXAC010000002.1"/>
</dbReference>
<dbReference type="Proteomes" id="UP001549749">
    <property type="component" value="Unassembled WGS sequence"/>
</dbReference>
<dbReference type="InterPro" id="IPR024534">
    <property type="entry name" value="JetD_C"/>
</dbReference>
<evidence type="ECO:0000259" key="1">
    <source>
        <dbReference type="Pfam" id="PF09983"/>
    </source>
</evidence>
<keyword evidence="4" id="KW-1185">Reference proteome</keyword>
<evidence type="ECO:0000313" key="3">
    <source>
        <dbReference type="EMBL" id="MET6999188.1"/>
    </source>
</evidence>
<reference evidence="3 4" key="1">
    <citation type="submission" date="2024-06" db="EMBL/GenBank/DDBJ databases">
        <title>Chitinophaga defluvii sp. nov., isolated from municipal sewage.</title>
        <authorList>
            <person name="Zhang L."/>
        </authorList>
    </citation>
    <scope>NUCLEOTIDE SEQUENCE [LARGE SCALE GENOMIC DNA]</scope>
    <source>
        <strain evidence="3 4">H8</strain>
    </source>
</reference>
<feature type="domain" description="DUF3322" evidence="2">
    <location>
        <begin position="8"/>
        <end position="185"/>
    </location>
</feature>
<protein>
    <submittedName>
        <fullName evidence="3">Wadjet anti-phage system protein JetD domain-containing protein</fullName>
    </submittedName>
</protein>
<dbReference type="Pfam" id="PF11795">
    <property type="entry name" value="DUF3322"/>
    <property type="match status" value="1"/>
</dbReference>
<dbReference type="EMBL" id="JBEXAC010000002">
    <property type="protein sequence ID" value="MET6999188.1"/>
    <property type="molecule type" value="Genomic_DNA"/>
</dbReference>
<dbReference type="InterPro" id="IPR024537">
    <property type="entry name" value="DUF3322"/>
</dbReference>
<organism evidence="3 4">
    <name type="scientific">Chitinophaga defluvii</name>
    <dbReference type="NCBI Taxonomy" id="3163343"/>
    <lineage>
        <taxon>Bacteria</taxon>
        <taxon>Pseudomonadati</taxon>
        <taxon>Bacteroidota</taxon>
        <taxon>Chitinophagia</taxon>
        <taxon>Chitinophagales</taxon>
        <taxon>Chitinophagaceae</taxon>
        <taxon>Chitinophaga</taxon>
    </lineage>
</organism>
<evidence type="ECO:0000259" key="2">
    <source>
        <dbReference type="Pfam" id="PF11795"/>
    </source>
</evidence>
<sequence length="394" mass="45985">MVEQLFMEQLQRRYTSYLKGVISGEPFVPIVYARKIILPDTTAAAMDIFMPACLKHEKKERQPGWTIDWKIKPHKPKIFPRQKWPVKFTVTTEADYLYLLKKEKEVTSFKQQLQELLNWKNDIATWLAAKPERVLGLKPVWKEIRPVIDYILAEKDLSSYYLTTLNVPVHTKFIKTYSSPILSLLKHLDPLRFPKEINDIEEALGVKKAPYLRPVRWLDSSLADQYTEKIKILGLTRETLSTIDWEVSELWLVENKDNLHLLPDRKNALAIFGEGRGVLEPDFIPTAYRHKRLFYWGDLDTEGFYILHLLKKQYPHTQSVLMDEATVVFHQHKINIVKSHNRPVLDELNTTETVAYQLLTAQSPLPALAGRIEQQQLEQQYVQTYLQQIPLAGI</sequence>
<feature type="domain" description="Wadjet protein JetD C-terminal" evidence="1">
    <location>
        <begin position="214"/>
        <end position="384"/>
    </location>
</feature>
<evidence type="ECO:0000313" key="4">
    <source>
        <dbReference type="Proteomes" id="UP001549749"/>
    </source>
</evidence>
<name>A0ABV2T853_9BACT</name>
<proteinExistence type="predicted"/>